<protein>
    <recommendedName>
        <fullName evidence="3">Primosomal protein DnaI</fullName>
    </recommendedName>
</protein>
<dbReference type="InterPro" id="IPR027417">
    <property type="entry name" value="P-loop_NTPase"/>
</dbReference>
<sequence>MVKEDVFQKELSKISRKHSYDKTKLIEKIKNNGFLKQRIEQYNLSDDEIAFFILELTKIIRESEKKDEKVIETDFKRDPLTKKIVFFERYATHNLRESVSLLKNIIYPELGEPFYNIDPTDVSQKYLDSDNWNSLATYLKKIDFNIKNWLYIYGDILSGKTEIMSYIAKIINTDNSKIVFAPINNIYSECINIFNRKQNKFSETKTVEFMIEKIAKVDYLFLEDLGMEEGSTWFATNVLLKILEYRMKYRLVTFFSSTLNLVELKNNYLQRIQKNTKIDSNVETMKINKLIKIIEINLYKTIKTKENND</sequence>
<dbReference type="OrthoDB" id="61127at2"/>
<name>A0A5B8JA43_9MOLU</name>
<evidence type="ECO:0008006" key="3">
    <source>
        <dbReference type="Google" id="ProtNLM"/>
    </source>
</evidence>
<dbReference type="Gene3D" id="3.40.50.300">
    <property type="entry name" value="P-loop containing nucleotide triphosphate hydrolases"/>
    <property type="match status" value="1"/>
</dbReference>
<dbReference type="EMBL" id="CP041663">
    <property type="protein sequence ID" value="QDY88156.1"/>
    <property type="molecule type" value="Genomic_DNA"/>
</dbReference>
<organism evidence="1 2">
    <name type="scientific">Mycoplasma anserisalpingitidis</name>
    <dbReference type="NCBI Taxonomy" id="519450"/>
    <lineage>
        <taxon>Bacteria</taxon>
        <taxon>Bacillati</taxon>
        <taxon>Mycoplasmatota</taxon>
        <taxon>Mollicutes</taxon>
        <taxon>Mycoplasmataceae</taxon>
        <taxon>Mycoplasma</taxon>
    </lineage>
</organism>
<dbReference type="Proteomes" id="UP000317512">
    <property type="component" value="Chromosome"/>
</dbReference>
<evidence type="ECO:0000313" key="1">
    <source>
        <dbReference type="EMBL" id="QDY88156.1"/>
    </source>
</evidence>
<dbReference type="RefSeq" id="WP_146308558.1">
    <property type="nucleotide sequence ID" value="NZ_CP041663.1"/>
</dbReference>
<dbReference type="AlphaFoldDB" id="A0A5B8JA43"/>
<proteinExistence type="predicted"/>
<evidence type="ECO:0000313" key="2">
    <source>
        <dbReference type="Proteomes" id="UP000317512"/>
    </source>
</evidence>
<dbReference type="SUPFAM" id="SSF52540">
    <property type="entry name" value="P-loop containing nucleoside triphosphate hydrolases"/>
    <property type="match status" value="1"/>
</dbReference>
<gene>
    <name evidence="1" type="ORF">FOY43_00555</name>
</gene>
<accession>A0A5B8JA43</accession>
<reference evidence="2" key="1">
    <citation type="submission" date="2019-07" db="EMBL/GenBank/DDBJ databases">
        <title>Complete genome sequences of three Mycoplasma sp. 1220 strains.</title>
        <authorList>
            <person name="Grozner D."/>
            <person name="Forro B."/>
            <person name="Kovacs A.B."/>
            <person name="Marton S."/>
            <person name="Banyai K."/>
            <person name="Kreizinger Z."/>
            <person name="Sulyok K.M."/>
            <person name="Gyuranecz M."/>
        </authorList>
    </citation>
    <scope>NUCLEOTIDE SEQUENCE [LARGE SCALE GENOMIC DNA]</scope>
    <source>
        <strain evidence="2">MYCAV93</strain>
    </source>
</reference>